<evidence type="ECO:0000313" key="14">
    <source>
        <dbReference type="Proteomes" id="UP000515570"/>
    </source>
</evidence>
<organism evidence="13 14">
    <name type="scientific">Corynebacterium hindlerae</name>
    <dbReference type="NCBI Taxonomy" id="699041"/>
    <lineage>
        <taxon>Bacteria</taxon>
        <taxon>Bacillati</taxon>
        <taxon>Actinomycetota</taxon>
        <taxon>Actinomycetes</taxon>
        <taxon>Mycobacteriales</taxon>
        <taxon>Corynebacteriaceae</taxon>
        <taxon>Corynebacterium</taxon>
    </lineage>
</organism>
<feature type="compositionally biased region" description="Polar residues" evidence="10">
    <location>
        <begin position="429"/>
        <end position="440"/>
    </location>
</feature>
<keyword evidence="14" id="KW-1185">Reference proteome</keyword>
<name>A0A7G5FCH5_9CORY</name>
<evidence type="ECO:0000256" key="4">
    <source>
        <dbReference type="ARBA" id="ARBA00022741"/>
    </source>
</evidence>
<dbReference type="Gene3D" id="1.10.510.10">
    <property type="entry name" value="Transferase(Phosphotransferase) domain 1"/>
    <property type="match status" value="1"/>
</dbReference>
<dbReference type="InterPro" id="IPR008271">
    <property type="entry name" value="Ser/Thr_kinase_AS"/>
</dbReference>
<keyword evidence="11" id="KW-0812">Transmembrane</keyword>
<dbReference type="EMBL" id="CP059833">
    <property type="protein sequence ID" value="QMV84316.1"/>
    <property type="molecule type" value="Genomic_DNA"/>
</dbReference>
<dbReference type="SUPFAM" id="SSF56112">
    <property type="entry name" value="Protein kinase-like (PK-like)"/>
    <property type="match status" value="1"/>
</dbReference>
<dbReference type="GO" id="GO:0005524">
    <property type="term" value="F:ATP binding"/>
    <property type="evidence" value="ECO:0007669"/>
    <property type="project" value="UniProtKB-UniRule"/>
</dbReference>
<evidence type="ECO:0000313" key="13">
    <source>
        <dbReference type="EMBL" id="QMV84316.1"/>
    </source>
</evidence>
<dbReference type="FunFam" id="1.10.510.10:FF:000021">
    <property type="entry name" value="Serine/threonine protein kinase"/>
    <property type="match status" value="1"/>
</dbReference>
<keyword evidence="4 9" id="KW-0547">Nucleotide-binding</keyword>
<gene>
    <name evidence="13" type="ORF">HW450_08005</name>
</gene>
<dbReference type="InterPro" id="IPR000719">
    <property type="entry name" value="Prot_kinase_dom"/>
</dbReference>
<comment type="catalytic activity">
    <reaction evidence="7">
        <text>L-threonyl-[protein] + ATP = O-phospho-L-threonyl-[protein] + ADP + H(+)</text>
        <dbReference type="Rhea" id="RHEA:46608"/>
        <dbReference type="Rhea" id="RHEA-COMP:11060"/>
        <dbReference type="Rhea" id="RHEA-COMP:11605"/>
        <dbReference type="ChEBI" id="CHEBI:15378"/>
        <dbReference type="ChEBI" id="CHEBI:30013"/>
        <dbReference type="ChEBI" id="CHEBI:30616"/>
        <dbReference type="ChEBI" id="CHEBI:61977"/>
        <dbReference type="ChEBI" id="CHEBI:456216"/>
        <dbReference type="EC" id="2.7.11.1"/>
    </reaction>
</comment>
<dbReference type="PROSITE" id="PS00107">
    <property type="entry name" value="PROTEIN_KINASE_ATP"/>
    <property type="match status" value="1"/>
</dbReference>
<feature type="transmembrane region" description="Helical" evidence="11">
    <location>
        <begin position="335"/>
        <end position="355"/>
    </location>
</feature>
<evidence type="ECO:0000256" key="9">
    <source>
        <dbReference type="PROSITE-ProRule" id="PRU10141"/>
    </source>
</evidence>
<dbReference type="GO" id="GO:0004674">
    <property type="term" value="F:protein serine/threonine kinase activity"/>
    <property type="evidence" value="ECO:0007669"/>
    <property type="project" value="UniProtKB-KW"/>
</dbReference>
<dbReference type="RefSeq" id="WP_182385125.1">
    <property type="nucleotide sequence ID" value="NZ_CP059833.1"/>
</dbReference>
<dbReference type="CDD" id="cd14014">
    <property type="entry name" value="STKc_PknB_like"/>
    <property type="match status" value="1"/>
</dbReference>
<dbReference type="SMART" id="SM00220">
    <property type="entry name" value="S_TKc"/>
    <property type="match status" value="1"/>
</dbReference>
<feature type="compositionally biased region" description="Low complexity" evidence="10">
    <location>
        <begin position="366"/>
        <end position="382"/>
    </location>
</feature>
<dbReference type="PANTHER" id="PTHR43289:SF6">
    <property type="entry name" value="SERINE_THREONINE-PROTEIN KINASE NEKL-3"/>
    <property type="match status" value="1"/>
</dbReference>
<keyword evidence="11" id="KW-1133">Transmembrane helix</keyword>
<comment type="catalytic activity">
    <reaction evidence="8">
        <text>L-seryl-[protein] + ATP = O-phospho-L-seryl-[protein] + ADP + H(+)</text>
        <dbReference type="Rhea" id="RHEA:17989"/>
        <dbReference type="Rhea" id="RHEA-COMP:9863"/>
        <dbReference type="Rhea" id="RHEA-COMP:11604"/>
        <dbReference type="ChEBI" id="CHEBI:15378"/>
        <dbReference type="ChEBI" id="CHEBI:29999"/>
        <dbReference type="ChEBI" id="CHEBI:30616"/>
        <dbReference type="ChEBI" id="CHEBI:83421"/>
        <dbReference type="ChEBI" id="CHEBI:456216"/>
        <dbReference type="EC" id="2.7.11.1"/>
    </reaction>
</comment>
<evidence type="ECO:0000256" key="8">
    <source>
        <dbReference type="ARBA" id="ARBA00048679"/>
    </source>
</evidence>
<proteinExistence type="predicted"/>
<evidence type="ECO:0000256" key="6">
    <source>
        <dbReference type="ARBA" id="ARBA00022840"/>
    </source>
</evidence>
<dbReference type="PROSITE" id="PS50011">
    <property type="entry name" value="PROTEIN_KINASE_DOM"/>
    <property type="match status" value="1"/>
</dbReference>
<evidence type="ECO:0000256" key="1">
    <source>
        <dbReference type="ARBA" id="ARBA00012513"/>
    </source>
</evidence>
<accession>A0A7G5FCH5</accession>
<dbReference type="PROSITE" id="PS00108">
    <property type="entry name" value="PROTEIN_KINASE_ST"/>
    <property type="match status" value="1"/>
</dbReference>
<evidence type="ECO:0000256" key="10">
    <source>
        <dbReference type="SAM" id="MobiDB-lite"/>
    </source>
</evidence>
<dbReference type="Gene3D" id="3.30.200.20">
    <property type="entry name" value="Phosphorylase Kinase, domain 1"/>
    <property type="match status" value="1"/>
</dbReference>
<feature type="region of interest" description="Disordered" evidence="10">
    <location>
        <begin position="284"/>
        <end position="306"/>
    </location>
</feature>
<dbReference type="AlphaFoldDB" id="A0A7G5FCH5"/>
<evidence type="ECO:0000256" key="5">
    <source>
        <dbReference type="ARBA" id="ARBA00022777"/>
    </source>
</evidence>
<dbReference type="InterPro" id="IPR017441">
    <property type="entry name" value="Protein_kinase_ATP_BS"/>
</dbReference>
<dbReference type="PANTHER" id="PTHR43289">
    <property type="entry name" value="MITOGEN-ACTIVATED PROTEIN KINASE KINASE KINASE 20-RELATED"/>
    <property type="match status" value="1"/>
</dbReference>
<feature type="domain" description="Protein kinase" evidence="12">
    <location>
        <begin position="20"/>
        <end position="283"/>
    </location>
</feature>
<evidence type="ECO:0000256" key="7">
    <source>
        <dbReference type="ARBA" id="ARBA00047899"/>
    </source>
</evidence>
<evidence type="ECO:0000256" key="3">
    <source>
        <dbReference type="ARBA" id="ARBA00022679"/>
    </source>
</evidence>
<dbReference type="GO" id="GO:0045717">
    <property type="term" value="P:negative regulation of fatty acid biosynthetic process"/>
    <property type="evidence" value="ECO:0007669"/>
    <property type="project" value="UniProtKB-ARBA"/>
</dbReference>
<evidence type="ECO:0000256" key="2">
    <source>
        <dbReference type="ARBA" id="ARBA00022527"/>
    </source>
</evidence>
<keyword evidence="3" id="KW-0808">Transferase</keyword>
<keyword evidence="5 13" id="KW-0418">Kinase</keyword>
<keyword evidence="2" id="KW-0723">Serine/threonine-protein kinase</keyword>
<feature type="binding site" evidence="9">
    <location>
        <position position="49"/>
    </location>
    <ligand>
        <name>ATP</name>
        <dbReference type="ChEBI" id="CHEBI:30616"/>
    </ligand>
</feature>
<dbReference type="Pfam" id="PF00069">
    <property type="entry name" value="Pkinase"/>
    <property type="match status" value="1"/>
</dbReference>
<evidence type="ECO:0000259" key="12">
    <source>
        <dbReference type="PROSITE" id="PS50011"/>
    </source>
</evidence>
<dbReference type="InterPro" id="IPR011009">
    <property type="entry name" value="Kinase-like_dom_sf"/>
</dbReference>
<dbReference type="FunFam" id="3.30.200.20:FF:000035">
    <property type="entry name" value="Serine/threonine protein kinase Stk1"/>
    <property type="match status" value="1"/>
</dbReference>
<dbReference type="EC" id="2.7.11.1" evidence="1"/>
<feature type="region of interest" description="Disordered" evidence="10">
    <location>
        <begin position="366"/>
        <end position="467"/>
    </location>
</feature>
<evidence type="ECO:0000256" key="11">
    <source>
        <dbReference type="SAM" id="Phobius"/>
    </source>
</evidence>
<dbReference type="Proteomes" id="UP000515570">
    <property type="component" value="Chromosome"/>
</dbReference>
<sequence length="467" mass="49702">MTSYNTEGIDALQQLIGENYRLQWIVGHGGMSTVWLADDLRRNREVAIKVLKPEFSDNQEFLSRFRNEAHTAEQIQHPNVVATYDYSELTDDRGRQFCYIVMEFIRGESLADLLAREGKLSEDRALGIIEQAAHGLATIHAMNLVHRDIKPGNIMITPDDRVKITDFGIAKAAAAVPLTRTGMVVGTAQYVSPEQAQGQQVTAASDVYSLGVVGFELLSGNRPFTGDSSVSVAISHIRDAAPSLDVSVSAPARELIAIALRKDPARRFAEGGAFAAAVSQVRLGRRPQDPSPTPVAEPHYAPTNTATTVMPVGTPAEVLKSSNTEEPQKSSKGGWIAAAALVALIAAGGGAYAFLAGGKDSAPTPTPAPVTVHVTTPATSSAPVVTQPPSTRPKKTTSPAQPTTIYETAEPAPESTPTQQAPTSAPKPTRTQAPRTTEPQVSVPEEPLPTETVDLEIPNLPSLFNNG</sequence>
<keyword evidence="11" id="KW-0472">Membrane</keyword>
<reference evidence="13 14" key="1">
    <citation type="submission" date="2020-07" db="EMBL/GenBank/DDBJ databases">
        <title>non toxigenic Corynebacterium sp. nov from a clinical source.</title>
        <authorList>
            <person name="Bernier A.-M."/>
            <person name="Bernard K."/>
        </authorList>
    </citation>
    <scope>NUCLEOTIDE SEQUENCE [LARGE SCALE GENOMIC DNA]</scope>
    <source>
        <strain evidence="14">NML 93-0612</strain>
    </source>
</reference>
<protein>
    <recommendedName>
        <fullName evidence="1">non-specific serine/threonine protein kinase</fullName>
        <ecNumber evidence="1">2.7.11.1</ecNumber>
    </recommendedName>
</protein>
<keyword evidence="6 9" id="KW-0067">ATP-binding</keyword>